<dbReference type="GO" id="GO:0016763">
    <property type="term" value="F:pentosyltransferase activity"/>
    <property type="evidence" value="ECO:0007669"/>
    <property type="project" value="TreeGrafter"/>
</dbReference>
<dbReference type="PANTHER" id="PTHR33908">
    <property type="entry name" value="MANNOSYLTRANSFERASE YKCB-RELATED"/>
    <property type="match status" value="1"/>
</dbReference>
<reference evidence="11 12" key="1">
    <citation type="submission" date="2019-02" db="EMBL/GenBank/DDBJ databases">
        <title>Genomic Encyclopedia of Type Strains, Phase IV (KMG-IV): sequencing the most valuable type-strain genomes for metagenomic binning, comparative biology and taxonomic classification.</title>
        <authorList>
            <person name="Goeker M."/>
        </authorList>
    </citation>
    <scope>NUCLEOTIDE SEQUENCE [LARGE SCALE GENOMIC DNA]</scope>
    <source>
        <strain evidence="11 12">DSM 101727</strain>
    </source>
</reference>
<evidence type="ECO:0000256" key="2">
    <source>
        <dbReference type="ARBA" id="ARBA00022475"/>
    </source>
</evidence>
<keyword evidence="2" id="KW-1003">Cell membrane</keyword>
<feature type="transmembrane region" description="Helical" evidence="9">
    <location>
        <begin position="196"/>
        <end position="214"/>
    </location>
</feature>
<dbReference type="GO" id="GO:0009103">
    <property type="term" value="P:lipopolysaccharide biosynthetic process"/>
    <property type="evidence" value="ECO:0007669"/>
    <property type="project" value="UniProtKB-ARBA"/>
</dbReference>
<feature type="transmembrane region" description="Helical" evidence="9">
    <location>
        <begin position="272"/>
        <end position="291"/>
    </location>
</feature>
<evidence type="ECO:0000256" key="1">
    <source>
        <dbReference type="ARBA" id="ARBA00004651"/>
    </source>
</evidence>
<name>A0A4Q7L8X2_9PSEU</name>
<comment type="caution">
    <text evidence="11">The sequence shown here is derived from an EMBL/GenBank/DDBJ whole genome shotgun (WGS) entry which is preliminary data.</text>
</comment>
<feature type="transmembrane region" description="Helical" evidence="9">
    <location>
        <begin position="159"/>
        <end position="176"/>
    </location>
</feature>
<feature type="transmembrane region" description="Helical" evidence="9">
    <location>
        <begin position="127"/>
        <end position="147"/>
    </location>
</feature>
<feature type="region of interest" description="Disordered" evidence="8">
    <location>
        <begin position="1"/>
        <end position="20"/>
    </location>
</feature>
<dbReference type="AlphaFoldDB" id="A0A4Q7L8X2"/>
<keyword evidence="4 11" id="KW-0808">Transferase</keyword>
<dbReference type="InterPro" id="IPR038731">
    <property type="entry name" value="RgtA/B/C-like"/>
</dbReference>
<feature type="transmembrane region" description="Helical" evidence="9">
    <location>
        <begin position="102"/>
        <end position="121"/>
    </location>
</feature>
<evidence type="ECO:0000256" key="9">
    <source>
        <dbReference type="SAM" id="Phobius"/>
    </source>
</evidence>
<dbReference type="GO" id="GO:0005886">
    <property type="term" value="C:plasma membrane"/>
    <property type="evidence" value="ECO:0007669"/>
    <property type="project" value="UniProtKB-SubCell"/>
</dbReference>
<comment type="subcellular location">
    <subcellularLocation>
        <location evidence="1">Cell membrane</location>
        <topology evidence="1">Multi-pass membrane protein</topology>
    </subcellularLocation>
</comment>
<keyword evidence="6 9" id="KW-1133">Transmembrane helix</keyword>
<feature type="domain" description="Glycosyltransferase RgtA/B/C/D-like" evidence="10">
    <location>
        <begin position="80"/>
        <end position="240"/>
    </location>
</feature>
<evidence type="ECO:0000313" key="11">
    <source>
        <dbReference type="EMBL" id="RZS44862.1"/>
    </source>
</evidence>
<feature type="transmembrane region" description="Helical" evidence="9">
    <location>
        <begin position="298"/>
        <end position="316"/>
    </location>
</feature>
<keyword evidence="5 9" id="KW-0812">Transmembrane</keyword>
<evidence type="ECO:0000256" key="8">
    <source>
        <dbReference type="SAM" id="MobiDB-lite"/>
    </source>
</evidence>
<gene>
    <name evidence="11" type="ORF">EV193_101742</name>
</gene>
<feature type="transmembrane region" description="Helical" evidence="9">
    <location>
        <begin position="322"/>
        <end position="342"/>
    </location>
</feature>
<feature type="transmembrane region" description="Helical" evidence="9">
    <location>
        <begin position="354"/>
        <end position="372"/>
    </location>
</feature>
<evidence type="ECO:0000256" key="5">
    <source>
        <dbReference type="ARBA" id="ARBA00022692"/>
    </source>
</evidence>
<dbReference type="PANTHER" id="PTHR33908:SF11">
    <property type="entry name" value="MEMBRANE PROTEIN"/>
    <property type="match status" value="1"/>
</dbReference>
<evidence type="ECO:0000259" key="10">
    <source>
        <dbReference type="Pfam" id="PF13231"/>
    </source>
</evidence>
<proteinExistence type="predicted"/>
<evidence type="ECO:0000256" key="6">
    <source>
        <dbReference type="ARBA" id="ARBA00022989"/>
    </source>
</evidence>
<keyword evidence="7 9" id="KW-0472">Membrane</keyword>
<evidence type="ECO:0000313" key="12">
    <source>
        <dbReference type="Proteomes" id="UP000294257"/>
    </source>
</evidence>
<feature type="transmembrane region" description="Helical" evidence="9">
    <location>
        <begin position="35"/>
        <end position="54"/>
    </location>
</feature>
<evidence type="ECO:0000256" key="3">
    <source>
        <dbReference type="ARBA" id="ARBA00022676"/>
    </source>
</evidence>
<feature type="transmembrane region" description="Helical" evidence="9">
    <location>
        <begin position="221"/>
        <end position="243"/>
    </location>
</feature>
<dbReference type="InterPro" id="IPR050297">
    <property type="entry name" value="LipidA_mod_glycosyltrf_83"/>
</dbReference>
<dbReference type="EMBL" id="SGWQ01000001">
    <property type="protein sequence ID" value="RZS44862.1"/>
    <property type="molecule type" value="Genomic_DNA"/>
</dbReference>
<accession>A0A4Q7L8X2</accession>
<keyword evidence="12" id="KW-1185">Reference proteome</keyword>
<organism evidence="11 12">
    <name type="scientific">Herbihabitans rhizosphaerae</name>
    <dbReference type="NCBI Taxonomy" id="1872711"/>
    <lineage>
        <taxon>Bacteria</taxon>
        <taxon>Bacillati</taxon>
        <taxon>Actinomycetota</taxon>
        <taxon>Actinomycetes</taxon>
        <taxon>Pseudonocardiales</taxon>
        <taxon>Pseudonocardiaceae</taxon>
        <taxon>Herbihabitans</taxon>
    </lineage>
</organism>
<dbReference type="Proteomes" id="UP000294257">
    <property type="component" value="Unassembled WGS sequence"/>
</dbReference>
<keyword evidence="3 11" id="KW-0328">Glycosyltransferase</keyword>
<evidence type="ECO:0000256" key="4">
    <source>
        <dbReference type="ARBA" id="ARBA00022679"/>
    </source>
</evidence>
<evidence type="ECO:0000256" key="7">
    <source>
        <dbReference type="ARBA" id="ARBA00023136"/>
    </source>
</evidence>
<sequence length="520" mass="55253">MFYADNPSMTATGPRARQSPLPAVPPAGVAALPRFASAPIATVVAVQVAILTALSGRYGFHRDELYFVASGNRPAWGYVDNPPITPILAKLSTALFGNTPTGLRVVATVIAAGVVVLVALITRELGGGRAAQVLASVATALSGYVLSNAHWLSTAGVDLLLWLAISLLTLCLLRTRDGRWWIPIGAVIGVGLANKWLVLLLVVAIGVGVLAVGPREVLRSAWLAAGIAIAAVIVAPLLVWQAANDWPMLTVASGISEDDGLENRLMFVPHQLLYLSPVLVPVWIAGLVRLWRDPAMRWARSFAVAYPVLAVIIIAVGGKPYYALPMLVVLLAAGATPTVRWLSRGGRARRASAGVAAAVGVVVSVAVALPVLPPDQVGIAMAITEEPGETVGWQRFTENTAHVWREIPAARRGTAVIFTRNYGQAGAIDMYGHEHGLPRAYSGHMSYADWGPPPDTMTGPVLLIGPDPTTVGRWFTGCRAAGQNDNGLGVDNKEQGTRFTLCDAPTDTWSRLWPSLRHFY</sequence>
<protein>
    <submittedName>
        <fullName evidence="11">Dolichyl-phosphate-mannose-protein mannosyltransferase</fullName>
    </submittedName>
</protein>
<dbReference type="Pfam" id="PF13231">
    <property type="entry name" value="PMT_2"/>
    <property type="match status" value="1"/>
</dbReference>